<protein>
    <recommendedName>
        <fullName evidence="3">Zn(2)-C6 fungal-type domain-containing protein</fullName>
    </recommendedName>
</protein>
<dbReference type="EMBL" id="JAJHUN010000010">
    <property type="protein sequence ID" value="KAJ4148410.1"/>
    <property type="molecule type" value="Genomic_DNA"/>
</dbReference>
<evidence type="ECO:0000256" key="2">
    <source>
        <dbReference type="SAM" id="MobiDB-lite"/>
    </source>
</evidence>
<dbReference type="InterPro" id="IPR036864">
    <property type="entry name" value="Zn2-C6_fun-type_DNA-bd_sf"/>
</dbReference>
<dbReference type="SMART" id="SM00066">
    <property type="entry name" value="GAL4"/>
    <property type="match status" value="1"/>
</dbReference>
<comment type="caution">
    <text evidence="4">The sequence shown here is derived from an EMBL/GenBank/DDBJ whole genome shotgun (WGS) entry which is preliminary data.</text>
</comment>
<dbReference type="GO" id="GO:0008270">
    <property type="term" value="F:zinc ion binding"/>
    <property type="evidence" value="ECO:0007669"/>
    <property type="project" value="InterPro"/>
</dbReference>
<gene>
    <name evidence="4" type="ORF">LMH87_002881</name>
</gene>
<dbReference type="CDD" id="cd00067">
    <property type="entry name" value="GAL4"/>
    <property type="match status" value="1"/>
</dbReference>
<keyword evidence="5" id="KW-1185">Reference proteome</keyword>
<dbReference type="Pfam" id="PF00172">
    <property type="entry name" value="Zn_clus"/>
    <property type="match status" value="1"/>
</dbReference>
<dbReference type="PROSITE" id="PS50048">
    <property type="entry name" value="ZN2_CY6_FUNGAL_2"/>
    <property type="match status" value="1"/>
</dbReference>
<evidence type="ECO:0000259" key="3">
    <source>
        <dbReference type="PROSITE" id="PS50048"/>
    </source>
</evidence>
<dbReference type="GO" id="GO:0000981">
    <property type="term" value="F:DNA-binding transcription factor activity, RNA polymerase II-specific"/>
    <property type="evidence" value="ECO:0007669"/>
    <property type="project" value="InterPro"/>
</dbReference>
<name>A0A9W8Q769_AKAMU</name>
<dbReference type="InterPro" id="IPR001138">
    <property type="entry name" value="Zn2Cys6_DnaBD"/>
</dbReference>
<keyword evidence="1" id="KW-0539">Nucleus</keyword>
<feature type="region of interest" description="Disordered" evidence="2">
    <location>
        <begin position="55"/>
        <end position="74"/>
    </location>
</feature>
<evidence type="ECO:0000256" key="1">
    <source>
        <dbReference type="ARBA" id="ARBA00023242"/>
    </source>
</evidence>
<sequence length="562" mass="62927">MNGHGRLPLDHREQLSNSVVTFFDERSLDLRAPRETDLKTVVRKLREDSDLFSQTLDALPSPNRADASQPRKKRWTARVKTGCVTCRSRRIKCDEAKPACKRCSLTGRTCTYEAASSSPETTSSSGSSSSPEPPPPPAKGLPSPDWHVTESLQYYITVMLPMHGFHATGDSAYVSSYQAKRMMRDEGFDSASFVMQILSHRVQCMSSAHQVQNVYGALPAIKPVWERLFHQMALAVSNLNRFMALEKNVYFVLHRVVDLMHTELTLSIPTWRAHAEGFGALVKTYGGIPTLFRLPKPPAMSSQLALIASAMCNSTSPADQQIKLMSNWSDEDIDTAYSHTGFHAFPCPTVLFQAISRITHLRTLVAGCTDAAVVDRLVPLAREAFAKIQHFDPAGWTEPYPTDHEFYPVVGRAFQYAVALYGILSLPGPLAAVFTYPPEAATPQAHEAHRGDDNHELIYTITQLYSTTRTRYREHLFTLFQRALPAAPSIEGLLWHAAVLGVAYSNHEEEEQRIILDYVASLRFVYGADGGAIHLYDKLREFWASGKKEWDQCFYEPTNILT</sequence>
<feature type="domain" description="Zn(2)-C6 fungal-type" evidence="3">
    <location>
        <begin position="82"/>
        <end position="112"/>
    </location>
</feature>
<organism evidence="4 5">
    <name type="scientific">Akanthomyces muscarius</name>
    <name type="common">Entomopathogenic fungus</name>
    <name type="synonym">Lecanicillium muscarium</name>
    <dbReference type="NCBI Taxonomy" id="2231603"/>
    <lineage>
        <taxon>Eukaryota</taxon>
        <taxon>Fungi</taxon>
        <taxon>Dikarya</taxon>
        <taxon>Ascomycota</taxon>
        <taxon>Pezizomycotina</taxon>
        <taxon>Sordariomycetes</taxon>
        <taxon>Hypocreomycetidae</taxon>
        <taxon>Hypocreales</taxon>
        <taxon>Cordycipitaceae</taxon>
        <taxon>Akanthomyces</taxon>
    </lineage>
</organism>
<dbReference type="RefSeq" id="XP_056051351.1">
    <property type="nucleotide sequence ID" value="XM_056194410.1"/>
</dbReference>
<evidence type="ECO:0000313" key="4">
    <source>
        <dbReference type="EMBL" id="KAJ4148410.1"/>
    </source>
</evidence>
<accession>A0A9W8Q769</accession>
<dbReference type="GeneID" id="80890040"/>
<dbReference type="AlphaFoldDB" id="A0A9W8Q769"/>
<proteinExistence type="predicted"/>
<dbReference type="Gene3D" id="4.10.240.10">
    <property type="entry name" value="Zn(2)-C6 fungal-type DNA-binding domain"/>
    <property type="match status" value="1"/>
</dbReference>
<evidence type="ECO:0000313" key="5">
    <source>
        <dbReference type="Proteomes" id="UP001144673"/>
    </source>
</evidence>
<feature type="region of interest" description="Disordered" evidence="2">
    <location>
        <begin position="114"/>
        <end position="143"/>
    </location>
</feature>
<reference evidence="4" key="1">
    <citation type="journal article" date="2023" name="Access Microbiol">
        <title>De-novo genome assembly for Akanthomyces muscarius, a biocontrol agent of insect agricultural pests.</title>
        <authorList>
            <person name="Erdos Z."/>
            <person name="Studholme D.J."/>
            <person name="Raymond B."/>
            <person name="Sharma M."/>
        </authorList>
    </citation>
    <scope>NUCLEOTIDE SEQUENCE</scope>
    <source>
        <strain evidence="4">Ve6</strain>
    </source>
</reference>
<dbReference type="KEGG" id="amus:LMH87_002881"/>
<dbReference type="PROSITE" id="PS00463">
    <property type="entry name" value="ZN2_CY6_FUNGAL_1"/>
    <property type="match status" value="1"/>
</dbReference>
<dbReference type="PANTHER" id="PTHR37534:SF46">
    <property type="entry name" value="ZN(II)2CYS6 TRANSCRIPTION FACTOR (EUROFUNG)"/>
    <property type="match status" value="1"/>
</dbReference>
<dbReference type="PANTHER" id="PTHR37534">
    <property type="entry name" value="TRANSCRIPTIONAL ACTIVATOR PROTEIN UGA3"/>
    <property type="match status" value="1"/>
</dbReference>
<dbReference type="Proteomes" id="UP001144673">
    <property type="component" value="Chromosome 3"/>
</dbReference>
<dbReference type="SUPFAM" id="SSF57701">
    <property type="entry name" value="Zn2/Cys6 DNA-binding domain"/>
    <property type="match status" value="1"/>
</dbReference>
<feature type="compositionally biased region" description="Low complexity" evidence="2">
    <location>
        <begin position="115"/>
        <end position="130"/>
    </location>
</feature>